<proteinExistence type="predicted"/>
<dbReference type="AlphaFoldDB" id="A0A1Q3CBS5"/>
<keyword evidence="2" id="KW-1185">Reference proteome</keyword>
<dbReference type="Proteomes" id="UP000187406">
    <property type="component" value="Unassembled WGS sequence"/>
</dbReference>
<organism evidence="1 2">
    <name type="scientific">Cephalotus follicularis</name>
    <name type="common">Albany pitcher plant</name>
    <dbReference type="NCBI Taxonomy" id="3775"/>
    <lineage>
        <taxon>Eukaryota</taxon>
        <taxon>Viridiplantae</taxon>
        <taxon>Streptophyta</taxon>
        <taxon>Embryophyta</taxon>
        <taxon>Tracheophyta</taxon>
        <taxon>Spermatophyta</taxon>
        <taxon>Magnoliopsida</taxon>
        <taxon>eudicotyledons</taxon>
        <taxon>Gunneridae</taxon>
        <taxon>Pentapetalae</taxon>
        <taxon>rosids</taxon>
        <taxon>fabids</taxon>
        <taxon>Oxalidales</taxon>
        <taxon>Cephalotaceae</taxon>
        <taxon>Cephalotus</taxon>
    </lineage>
</organism>
<dbReference type="PANTHER" id="PTHR37265:SF5">
    <property type="entry name" value="OS01G0195300 PROTEIN"/>
    <property type="match status" value="1"/>
</dbReference>
<evidence type="ECO:0000313" key="2">
    <source>
        <dbReference type="Proteomes" id="UP000187406"/>
    </source>
</evidence>
<dbReference type="OrthoDB" id="783490at2759"/>
<comment type="caution">
    <text evidence="1">The sequence shown here is derived from an EMBL/GenBank/DDBJ whole genome shotgun (WGS) entry which is preliminary data.</text>
</comment>
<dbReference type="InParanoid" id="A0A1Q3CBS5"/>
<dbReference type="PANTHER" id="PTHR37265">
    <property type="entry name" value="OS01G0195300 PROTEIN"/>
    <property type="match status" value="1"/>
</dbReference>
<sequence length="192" mass="20343">MEETKKRQDHDVINGDISGKKQRLTETLGDVDGGNFGEEILAWLSVDDETVGELMKLLETTTSTAANNHQTPTTTAATRVKFINDPYSSLLISHSSSSYITINGNEETCGSSFSDSESSLMASVDMGGIVKFVNGGLSSGGWDPNQSAASGGVLVEESGAGFDSGMDGCDGSDWDFDWDDDTLAAFLGDDLF</sequence>
<dbReference type="EMBL" id="BDDD01001659">
    <property type="protein sequence ID" value="GAV77685.1"/>
    <property type="molecule type" value="Genomic_DNA"/>
</dbReference>
<accession>A0A1Q3CBS5</accession>
<gene>
    <name evidence="1" type="ORF">CFOL_v3_21156</name>
</gene>
<reference evidence="2" key="1">
    <citation type="submission" date="2016-04" db="EMBL/GenBank/DDBJ databases">
        <title>Cephalotus genome sequencing.</title>
        <authorList>
            <person name="Fukushima K."/>
            <person name="Hasebe M."/>
            <person name="Fang X."/>
        </authorList>
    </citation>
    <scope>NUCLEOTIDE SEQUENCE [LARGE SCALE GENOMIC DNA]</scope>
    <source>
        <strain evidence="2">cv. St1</strain>
    </source>
</reference>
<name>A0A1Q3CBS5_CEPFO</name>
<evidence type="ECO:0000313" key="1">
    <source>
        <dbReference type="EMBL" id="GAV77685.1"/>
    </source>
</evidence>
<protein>
    <submittedName>
        <fullName evidence="1">Uncharacterized protein</fullName>
    </submittedName>
</protein>